<gene>
    <name evidence="1" type="ORF">FNK824_LOCUS18519</name>
</gene>
<dbReference type="EMBL" id="CAJOBE010003104">
    <property type="protein sequence ID" value="CAF3861917.1"/>
    <property type="molecule type" value="Genomic_DNA"/>
</dbReference>
<evidence type="ECO:0000313" key="2">
    <source>
        <dbReference type="Proteomes" id="UP000663874"/>
    </source>
</evidence>
<comment type="caution">
    <text evidence="1">The sequence shown here is derived from an EMBL/GenBank/DDBJ whole genome shotgun (WGS) entry which is preliminary data.</text>
</comment>
<evidence type="ECO:0000313" key="1">
    <source>
        <dbReference type="EMBL" id="CAF3861917.1"/>
    </source>
</evidence>
<proteinExistence type="predicted"/>
<name>A0A819FBH3_9BILA</name>
<sequence length="87" mass="10024">MNFLVNALERRVGFDINGDGYLGGGGFSRRLKHALRFIAKHHNIIGHYLDNYYGYYSPYNIDYNSFPPMSYGGYSSTNFGHGSHFRY</sequence>
<dbReference type="Proteomes" id="UP000663874">
    <property type="component" value="Unassembled WGS sequence"/>
</dbReference>
<accession>A0A819FBH3</accession>
<organism evidence="1 2">
    <name type="scientific">Rotaria sordida</name>
    <dbReference type="NCBI Taxonomy" id="392033"/>
    <lineage>
        <taxon>Eukaryota</taxon>
        <taxon>Metazoa</taxon>
        <taxon>Spiralia</taxon>
        <taxon>Gnathifera</taxon>
        <taxon>Rotifera</taxon>
        <taxon>Eurotatoria</taxon>
        <taxon>Bdelloidea</taxon>
        <taxon>Philodinida</taxon>
        <taxon>Philodinidae</taxon>
        <taxon>Rotaria</taxon>
    </lineage>
</organism>
<dbReference type="AlphaFoldDB" id="A0A819FBH3"/>
<reference evidence="1" key="1">
    <citation type="submission" date="2021-02" db="EMBL/GenBank/DDBJ databases">
        <authorList>
            <person name="Nowell W R."/>
        </authorList>
    </citation>
    <scope>NUCLEOTIDE SEQUENCE</scope>
</reference>
<protein>
    <submittedName>
        <fullName evidence="1">Uncharacterized protein</fullName>
    </submittedName>
</protein>